<dbReference type="EMBL" id="SNRY01005269">
    <property type="protein sequence ID" value="KAA6315393.1"/>
    <property type="molecule type" value="Genomic_DNA"/>
</dbReference>
<evidence type="ECO:0000313" key="1">
    <source>
        <dbReference type="EMBL" id="KAA6315393.1"/>
    </source>
</evidence>
<accession>A0A5J4Q405</accession>
<reference evidence="1" key="1">
    <citation type="submission" date="2019-03" db="EMBL/GenBank/DDBJ databases">
        <title>Single cell metagenomics reveals metabolic interactions within the superorganism composed of flagellate Streblomastix strix and complex community of Bacteroidetes bacteria on its surface.</title>
        <authorList>
            <person name="Treitli S.C."/>
            <person name="Kolisko M."/>
            <person name="Husnik F."/>
            <person name="Keeling P."/>
            <person name="Hampl V."/>
        </authorList>
    </citation>
    <scope>NUCLEOTIDE SEQUENCE</scope>
    <source>
        <strain evidence="1">STM</strain>
    </source>
</reference>
<gene>
    <name evidence="1" type="ORF">EZS27_034138</name>
</gene>
<dbReference type="AlphaFoldDB" id="A0A5J4Q405"/>
<sequence>MEKVVLVGIDISKDDIHACVKESVRGGVSRIRGTRKFLNSYIGFTDLAYWVSKRAREAGSVWYVMEATGS</sequence>
<protein>
    <submittedName>
        <fullName evidence="1">Uncharacterized protein</fullName>
    </submittedName>
</protein>
<name>A0A5J4Q405_9ZZZZ</name>
<organism evidence="1">
    <name type="scientific">termite gut metagenome</name>
    <dbReference type="NCBI Taxonomy" id="433724"/>
    <lineage>
        <taxon>unclassified sequences</taxon>
        <taxon>metagenomes</taxon>
        <taxon>organismal metagenomes</taxon>
    </lineage>
</organism>
<comment type="caution">
    <text evidence="1">The sequence shown here is derived from an EMBL/GenBank/DDBJ whole genome shotgun (WGS) entry which is preliminary data.</text>
</comment>
<proteinExistence type="predicted"/>